<sequence length="258" mass="27197">MSVLASEWLKIRSVRSSHLTVSISLGGILLGLGLAWMAVDMYDHATPAQKPGARLAELEEVVLMVPQLCMGVLGVLATTSEYATGFIRTSLTAVPKRWPVMAGKSVVVGVIALFTGSAVIFATYFVCRALIADRFGGLYQIPFTDKLPLLTALALTVPVFALLGVGLGSILRTASGSIVVLVGAVYVVPIIVGNLPQPWSDLLGSVMIGALPHEITRDTTTNTVYGSLLPPVAAAAVLVTYALLPLLAGTWLLCRRDV</sequence>
<feature type="transmembrane region" description="Helical" evidence="1">
    <location>
        <begin position="232"/>
        <end position="254"/>
    </location>
</feature>
<proteinExistence type="predicted"/>
<feature type="transmembrane region" description="Helical" evidence="1">
    <location>
        <begin position="21"/>
        <end position="42"/>
    </location>
</feature>
<keyword evidence="3" id="KW-1185">Reference proteome</keyword>
<comment type="caution">
    <text evidence="2">The sequence shown here is derived from an EMBL/GenBank/DDBJ whole genome shotgun (WGS) entry which is preliminary data.</text>
</comment>
<feature type="transmembrane region" description="Helical" evidence="1">
    <location>
        <begin position="105"/>
        <end position="131"/>
    </location>
</feature>
<evidence type="ECO:0000256" key="1">
    <source>
        <dbReference type="SAM" id="Phobius"/>
    </source>
</evidence>
<feature type="transmembrane region" description="Helical" evidence="1">
    <location>
        <begin position="178"/>
        <end position="195"/>
    </location>
</feature>
<keyword evidence="1" id="KW-0812">Transmembrane</keyword>
<protein>
    <recommendedName>
        <fullName evidence="4">ABC transporter permease</fullName>
    </recommendedName>
</protein>
<dbReference type="AlphaFoldDB" id="A0A918A8U3"/>
<dbReference type="Proteomes" id="UP000660745">
    <property type="component" value="Unassembled WGS sequence"/>
</dbReference>
<accession>A0A918A8U3</accession>
<evidence type="ECO:0000313" key="2">
    <source>
        <dbReference type="EMBL" id="GGP11458.1"/>
    </source>
</evidence>
<feature type="transmembrane region" description="Helical" evidence="1">
    <location>
        <begin position="62"/>
        <end position="84"/>
    </location>
</feature>
<feature type="transmembrane region" description="Helical" evidence="1">
    <location>
        <begin position="151"/>
        <end position="171"/>
    </location>
</feature>
<reference evidence="2" key="2">
    <citation type="submission" date="2020-09" db="EMBL/GenBank/DDBJ databases">
        <authorList>
            <person name="Sun Q."/>
            <person name="Zhou Y."/>
        </authorList>
    </citation>
    <scope>NUCLEOTIDE SEQUENCE</scope>
    <source>
        <strain evidence="2">CGMCC 4.7430</strain>
    </source>
</reference>
<name>A0A918A8U3_9ACTN</name>
<gene>
    <name evidence="2" type="ORF">GCM10012278_55140</name>
</gene>
<keyword evidence="1" id="KW-0472">Membrane</keyword>
<dbReference type="RefSeq" id="WP_189141620.1">
    <property type="nucleotide sequence ID" value="NZ_BMNK01000010.1"/>
</dbReference>
<dbReference type="EMBL" id="BMNK01000010">
    <property type="protein sequence ID" value="GGP11458.1"/>
    <property type="molecule type" value="Genomic_DNA"/>
</dbReference>
<evidence type="ECO:0008006" key="4">
    <source>
        <dbReference type="Google" id="ProtNLM"/>
    </source>
</evidence>
<keyword evidence="1" id="KW-1133">Transmembrane helix</keyword>
<reference evidence="2" key="1">
    <citation type="journal article" date="2014" name="Int. J. Syst. Evol. Microbiol.">
        <title>Complete genome sequence of Corynebacterium casei LMG S-19264T (=DSM 44701T), isolated from a smear-ripened cheese.</title>
        <authorList>
            <consortium name="US DOE Joint Genome Institute (JGI-PGF)"/>
            <person name="Walter F."/>
            <person name="Albersmeier A."/>
            <person name="Kalinowski J."/>
            <person name="Ruckert C."/>
        </authorList>
    </citation>
    <scope>NUCLEOTIDE SEQUENCE</scope>
    <source>
        <strain evidence="2">CGMCC 4.7430</strain>
    </source>
</reference>
<organism evidence="2 3">
    <name type="scientific">Nonomuraea glycinis</name>
    <dbReference type="NCBI Taxonomy" id="2047744"/>
    <lineage>
        <taxon>Bacteria</taxon>
        <taxon>Bacillati</taxon>
        <taxon>Actinomycetota</taxon>
        <taxon>Actinomycetes</taxon>
        <taxon>Streptosporangiales</taxon>
        <taxon>Streptosporangiaceae</taxon>
        <taxon>Nonomuraea</taxon>
    </lineage>
</organism>
<evidence type="ECO:0000313" key="3">
    <source>
        <dbReference type="Proteomes" id="UP000660745"/>
    </source>
</evidence>